<dbReference type="EMBL" id="BQNB010013322">
    <property type="protein sequence ID" value="GJT14543.1"/>
    <property type="molecule type" value="Genomic_DNA"/>
</dbReference>
<feature type="coiled-coil region" evidence="1">
    <location>
        <begin position="31"/>
        <end position="58"/>
    </location>
</feature>
<keyword evidence="3" id="KW-0239">DNA-directed DNA polymerase</keyword>
<keyword evidence="4" id="KW-1185">Reference proteome</keyword>
<keyword evidence="3" id="KW-0548">Nucleotidyltransferase</keyword>
<dbReference type="GO" id="GO:0003887">
    <property type="term" value="F:DNA-directed DNA polymerase activity"/>
    <property type="evidence" value="ECO:0007669"/>
    <property type="project" value="UniProtKB-KW"/>
</dbReference>
<proteinExistence type="predicted"/>
<keyword evidence="3" id="KW-0808">Transferase</keyword>
<dbReference type="Proteomes" id="UP001151760">
    <property type="component" value="Unassembled WGS sequence"/>
</dbReference>
<protein>
    <submittedName>
        <fullName evidence="3">DNA-directed DNA polymerase</fullName>
    </submittedName>
</protein>
<dbReference type="PANTHER" id="PTHR33067">
    <property type="entry name" value="RNA-DIRECTED DNA POLYMERASE-RELATED"/>
    <property type="match status" value="1"/>
</dbReference>
<sequence>MTPAAGIKAIIELSKHSLSWYKEGHFKNNDLNVAFKQINNFEKNMNDIIEEVQMAQHKYKLPDEGRISKLEETLSTFIEESPLEQMPKYAKFMKDLLAQRRRGQSGINKALADLGASISVMSYSMFLRLSLGEIKPTRMCIELANKSTQIPRGITENDIVKINRFVFLVDFVVLDMKEDHKIPIILGRPFLATAHAMINVFNKKISFEVEDETITFDIEKSMRFPPSDDDTCHSVDMIDLSILDHIIMAHPHPPNHADDLPKVVPAQPELSPAMLEPTPFIPEHVLFNEDEDPKEDPEEEPQEEEEFEGYEFEKEGMDINDDDEMDDPEVIHPYEIREGALPPPPAESDSSIAASYKDVDLLHHQVQVLTRQMETRAKTESSILKRLNDGCEFMKVLDSDLKDKIKYNNKLDQSMVTLKDRVISLEEEIEKLREKLKSTKVNDTSPQVDRDRGGKDLYRVRVWVHEQYGVDVPQGVVEERPKEATDVVTTLGDTQPLEP</sequence>
<feature type="region of interest" description="Disordered" evidence="2">
    <location>
        <begin position="290"/>
        <end position="327"/>
    </location>
</feature>
<comment type="caution">
    <text evidence="3">The sequence shown here is derived from an EMBL/GenBank/DDBJ whole genome shotgun (WGS) entry which is preliminary data.</text>
</comment>
<feature type="compositionally biased region" description="Acidic residues" evidence="2">
    <location>
        <begin position="290"/>
        <end position="310"/>
    </location>
</feature>
<evidence type="ECO:0000256" key="1">
    <source>
        <dbReference type="SAM" id="Coils"/>
    </source>
</evidence>
<feature type="compositionally biased region" description="Acidic residues" evidence="2">
    <location>
        <begin position="318"/>
        <end position="327"/>
    </location>
</feature>
<feature type="coiled-coil region" evidence="1">
    <location>
        <begin position="408"/>
        <end position="442"/>
    </location>
</feature>
<evidence type="ECO:0000313" key="4">
    <source>
        <dbReference type="Proteomes" id="UP001151760"/>
    </source>
</evidence>
<organism evidence="3 4">
    <name type="scientific">Tanacetum coccineum</name>
    <dbReference type="NCBI Taxonomy" id="301880"/>
    <lineage>
        <taxon>Eukaryota</taxon>
        <taxon>Viridiplantae</taxon>
        <taxon>Streptophyta</taxon>
        <taxon>Embryophyta</taxon>
        <taxon>Tracheophyta</taxon>
        <taxon>Spermatophyta</taxon>
        <taxon>Magnoliopsida</taxon>
        <taxon>eudicotyledons</taxon>
        <taxon>Gunneridae</taxon>
        <taxon>Pentapetalae</taxon>
        <taxon>asterids</taxon>
        <taxon>campanulids</taxon>
        <taxon>Asterales</taxon>
        <taxon>Asteraceae</taxon>
        <taxon>Asteroideae</taxon>
        <taxon>Anthemideae</taxon>
        <taxon>Anthemidinae</taxon>
        <taxon>Tanacetum</taxon>
    </lineage>
</organism>
<reference evidence="3" key="1">
    <citation type="journal article" date="2022" name="Int. J. Mol. Sci.">
        <title>Draft Genome of Tanacetum Coccineum: Genomic Comparison of Closely Related Tanacetum-Family Plants.</title>
        <authorList>
            <person name="Yamashiro T."/>
            <person name="Shiraishi A."/>
            <person name="Nakayama K."/>
            <person name="Satake H."/>
        </authorList>
    </citation>
    <scope>NUCLEOTIDE SEQUENCE</scope>
</reference>
<evidence type="ECO:0000313" key="3">
    <source>
        <dbReference type="EMBL" id="GJT14543.1"/>
    </source>
</evidence>
<dbReference type="Pfam" id="PF08284">
    <property type="entry name" value="RVP_2"/>
    <property type="match status" value="1"/>
</dbReference>
<feature type="region of interest" description="Disordered" evidence="2">
    <location>
        <begin position="478"/>
        <end position="499"/>
    </location>
</feature>
<dbReference type="PANTHER" id="PTHR33067:SF35">
    <property type="entry name" value="ASPARTIC PEPTIDASE DDI1-TYPE DOMAIN-CONTAINING PROTEIN"/>
    <property type="match status" value="1"/>
</dbReference>
<reference evidence="3" key="2">
    <citation type="submission" date="2022-01" db="EMBL/GenBank/DDBJ databases">
        <authorList>
            <person name="Yamashiro T."/>
            <person name="Shiraishi A."/>
            <person name="Satake H."/>
            <person name="Nakayama K."/>
        </authorList>
    </citation>
    <scope>NUCLEOTIDE SEQUENCE</scope>
</reference>
<keyword evidence="1" id="KW-0175">Coiled coil</keyword>
<dbReference type="InterPro" id="IPR021109">
    <property type="entry name" value="Peptidase_aspartic_dom_sf"/>
</dbReference>
<dbReference type="Gene3D" id="2.40.70.10">
    <property type="entry name" value="Acid Proteases"/>
    <property type="match status" value="1"/>
</dbReference>
<accession>A0ABQ5BJ25</accession>
<gene>
    <name evidence="3" type="ORF">Tco_0861585</name>
</gene>
<name>A0ABQ5BJ25_9ASTR</name>
<evidence type="ECO:0000256" key="2">
    <source>
        <dbReference type="SAM" id="MobiDB-lite"/>
    </source>
</evidence>
<dbReference type="CDD" id="cd00303">
    <property type="entry name" value="retropepsin_like"/>
    <property type="match status" value="1"/>
</dbReference>